<dbReference type="Proteomes" id="UP000239731">
    <property type="component" value="Unassembled WGS sequence"/>
</dbReference>
<dbReference type="RefSeq" id="WP_070413553.1">
    <property type="nucleotide sequence ID" value="NZ_VHIO01000010.1"/>
</dbReference>
<accession>A0A2T0HQ90</accession>
<name>A0A2T0HQ90_PSEFL</name>
<evidence type="ECO:0000313" key="1">
    <source>
        <dbReference type="EMBL" id="PRW85123.1"/>
    </source>
</evidence>
<evidence type="ECO:0000313" key="2">
    <source>
        <dbReference type="Proteomes" id="UP000239731"/>
    </source>
</evidence>
<gene>
    <name evidence="1" type="ORF">C7A10_27710</name>
</gene>
<organism evidence="1 2">
    <name type="scientific">Pseudomonas fluorescens</name>
    <dbReference type="NCBI Taxonomy" id="294"/>
    <lineage>
        <taxon>Bacteria</taxon>
        <taxon>Pseudomonadati</taxon>
        <taxon>Pseudomonadota</taxon>
        <taxon>Gammaproteobacteria</taxon>
        <taxon>Pseudomonadales</taxon>
        <taxon>Pseudomonadaceae</taxon>
        <taxon>Pseudomonas</taxon>
    </lineage>
</organism>
<dbReference type="AlphaFoldDB" id="A0A2T0HQ90"/>
<proteinExistence type="predicted"/>
<sequence length="255" mass="27294">MTVTDVQLMIFGPGLGIPMPERDVRIMLESGKKPFNRVFCGVSCPPSKAKCQVRFGFALALVVGSISGCASHTPVRSDQAQSYQGLVPSGENVMSIPPQPGDFGRYRFAIIDPVLISPAGSEEISPEVGAEVLGVLQDKFHNEMQKQFYLSGGEGVADPILRVKVRITRITEASPVLNTLTSLAIGPLLNGALAVELEAVDGVTGQQKAMLLWADSGGIKEFFGNYSRSSHALTLAARFSVEATQFLSPFGRPLQ</sequence>
<dbReference type="Pfam" id="PF11769">
    <property type="entry name" value="DUF3313"/>
    <property type="match status" value="1"/>
</dbReference>
<protein>
    <submittedName>
        <fullName evidence="1">DUF3313 domain-containing protein</fullName>
    </submittedName>
</protein>
<dbReference type="InterPro" id="IPR021747">
    <property type="entry name" value="DUF3313"/>
</dbReference>
<reference evidence="1 2" key="1">
    <citation type="submission" date="2018-03" db="EMBL/GenBank/DDBJ databases">
        <title>Blue discolouration in mozzarella cheese caused by Pseudomonas fluorescens.</title>
        <authorList>
            <person name="Chiesa F."/>
            <person name="Dalmasso A."/>
            <person name="Lomonaco S."/>
        </authorList>
    </citation>
    <scope>NUCLEOTIDE SEQUENCE [LARGE SCALE GENOMIC DNA]</scope>
    <source>
        <strain evidence="1 2">11293</strain>
    </source>
</reference>
<comment type="caution">
    <text evidence="1">The sequence shown here is derived from an EMBL/GenBank/DDBJ whole genome shotgun (WGS) entry which is preliminary data.</text>
</comment>
<dbReference type="EMBL" id="PVUH01000026">
    <property type="protein sequence ID" value="PRW85123.1"/>
    <property type="molecule type" value="Genomic_DNA"/>
</dbReference>